<dbReference type="AlphaFoldDB" id="A0A376GVP6"/>
<dbReference type="RefSeq" id="WP_060814693.1">
    <property type="nucleotide sequence ID" value="NZ_JARPZN010000026.1"/>
</dbReference>
<accession>A0A376GVP6</accession>
<proteinExistence type="predicted"/>
<dbReference type="Proteomes" id="UP001183682">
    <property type="component" value="Unassembled WGS sequence"/>
</dbReference>
<evidence type="ECO:0000313" key="3">
    <source>
        <dbReference type="Proteomes" id="UP000254807"/>
    </source>
</evidence>
<protein>
    <submittedName>
        <fullName evidence="1">DUF2513 domain-containing protein</fullName>
    </submittedName>
</protein>
<evidence type="ECO:0000313" key="2">
    <source>
        <dbReference type="EMBL" id="STD82106.1"/>
    </source>
</evidence>
<reference evidence="2 3" key="1">
    <citation type="submission" date="2018-06" db="EMBL/GenBank/DDBJ databases">
        <authorList>
            <consortium name="Pathogen Informatics"/>
            <person name="Doyle S."/>
        </authorList>
    </citation>
    <scope>NUCLEOTIDE SEQUENCE [LARGE SCALE GENOMIC DNA]</scope>
    <source>
        <strain evidence="2 3">NCTC12360</strain>
    </source>
</reference>
<dbReference type="EMBL" id="JARPZN010000026">
    <property type="protein sequence ID" value="MDT2692008.1"/>
    <property type="molecule type" value="Genomic_DNA"/>
</dbReference>
<gene>
    <name evidence="2" type="ORF">NCTC12360_00525</name>
    <name evidence="1" type="ORF">P7E30_17720</name>
</gene>
<dbReference type="OrthoDB" id="2293135at2"/>
<dbReference type="Proteomes" id="UP000254807">
    <property type="component" value="Unassembled WGS sequence"/>
</dbReference>
<sequence length="130" mass="14878">MIDYFELYKTCLKVIAEKHPEQTQDFMKLINDEPLIKNKLKKGVSSDLLVRATFEVLDNLTDDGLVKAIKRKTKMEGTIYLFNGLSTNGYQYLETLNDPTFIKKLKSTLKDEGIPLTPATITKFIAKLIF</sequence>
<dbReference type="EMBL" id="UFYW01000001">
    <property type="protein sequence ID" value="STD82106.1"/>
    <property type="molecule type" value="Genomic_DNA"/>
</dbReference>
<evidence type="ECO:0000313" key="1">
    <source>
        <dbReference type="EMBL" id="MDT2692008.1"/>
    </source>
</evidence>
<keyword evidence="3" id="KW-1185">Reference proteome</keyword>
<reference evidence="1" key="2">
    <citation type="submission" date="2023-03" db="EMBL/GenBank/DDBJ databases">
        <authorList>
            <person name="Shen W."/>
            <person name="Cai J."/>
        </authorList>
    </citation>
    <scope>NUCLEOTIDE SEQUENCE</scope>
    <source>
        <strain evidence="1">K69-2</strain>
    </source>
</reference>
<name>A0A376GVP6_ENTGA</name>
<organism evidence="2 3">
    <name type="scientific">Enterococcus gallinarum</name>
    <dbReference type="NCBI Taxonomy" id="1353"/>
    <lineage>
        <taxon>Bacteria</taxon>
        <taxon>Bacillati</taxon>
        <taxon>Bacillota</taxon>
        <taxon>Bacilli</taxon>
        <taxon>Lactobacillales</taxon>
        <taxon>Enterococcaceae</taxon>
        <taxon>Enterococcus</taxon>
    </lineage>
</organism>